<name>A0ABR1TNM9_9PEZI</name>
<sequence length="183" mass="20868">MALEMFLLLQAARCHQRLTTSATRRPRRLCQQETLHFPPRMTKIPPPVALRRPLQVPRHCDWHPLRKEEEAGRRQLRVVPVAQHVAQSPGAELSTASVWCRAAKTEMCRPRARVLHDRGHVQVPPVLVEGRDSPQPVREGRLRRLVVRAAPQPFEIELRLLAASQPPEEAAQPRTANRAHLLV</sequence>
<reference evidence="1 2" key="1">
    <citation type="submission" date="2023-01" db="EMBL/GenBank/DDBJ databases">
        <title>Analysis of 21 Apiospora genomes using comparative genomics revels a genus with tremendous synthesis potential of carbohydrate active enzymes and secondary metabolites.</title>
        <authorList>
            <person name="Sorensen T."/>
        </authorList>
    </citation>
    <scope>NUCLEOTIDE SEQUENCE [LARGE SCALE GENOMIC DNA]</scope>
    <source>
        <strain evidence="1 2">CBS 135458</strain>
    </source>
</reference>
<gene>
    <name evidence="1" type="ORF">PG994_009995</name>
</gene>
<evidence type="ECO:0000313" key="2">
    <source>
        <dbReference type="Proteomes" id="UP001480595"/>
    </source>
</evidence>
<dbReference type="Proteomes" id="UP001480595">
    <property type="component" value="Unassembled WGS sequence"/>
</dbReference>
<dbReference type="EMBL" id="JAQQWL010000011">
    <property type="protein sequence ID" value="KAK8048265.1"/>
    <property type="molecule type" value="Genomic_DNA"/>
</dbReference>
<accession>A0ABR1TNM9</accession>
<dbReference type="GeneID" id="92094467"/>
<evidence type="ECO:0000313" key="1">
    <source>
        <dbReference type="EMBL" id="KAK8048265.1"/>
    </source>
</evidence>
<protein>
    <submittedName>
        <fullName evidence="1">Uncharacterized protein</fullName>
    </submittedName>
</protein>
<keyword evidence="2" id="KW-1185">Reference proteome</keyword>
<proteinExistence type="predicted"/>
<dbReference type="RefSeq" id="XP_066710514.1">
    <property type="nucleotide sequence ID" value="XM_066861404.1"/>
</dbReference>
<organism evidence="1 2">
    <name type="scientific">Apiospora phragmitis</name>
    <dbReference type="NCBI Taxonomy" id="2905665"/>
    <lineage>
        <taxon>Eukaryota</taxon>
        <taxon>Fungi</taxon>
        <taxon>Dikarya</taxon>
        <taxon>Ascomycota</taxon>
        <taxon>Pezizomycotina</taxon>
        <taxon>Sordariomycetes</taxon>
        <taxon>Xylariomycetidae</taxon>
        <taxon>Amphisphaeriales</taxon>
        <taxon>Apiosporaceae</taxon>
        <taxon>Apiospora</taxon>
    </lineage>
</organism>
<comment type="caution">
    <text evidence="1">The sequence shown here is derived from an EMBL/GenBank/DDBJ whole genome shotgun (WGS) entry which is preliminary data.</text>
</comment>